<comment type="caution">
    <text evidence="3">The sequence shown here is derived from an EMBL/GenBank/DDBJ whole genome shotgun (WGS) entry which is preliminary data.</text>
</comment>
<sequence length="505" mass="56855">MNVPSVGVGDLLSGSWELTQRIFENLSFREVARLRAVCKLWADVGAKILEKRRKLHYLTVHPHNIPTTEGKVSINGKSPSSLFEEFFEHIVSKPRYCVGFCNEDWLSRVDVFSREKEKEQITLTQYISSSLPSSCDFALISATGIIGTVEQNYQGHWLESANRLNREMLSFLLNKENRGKRPNKRRRRSNSQEPSENESEMQDMASITDGAAIDVQNPFNSSESSSALTESSNASTKRSTVGYSIEVEARWNPSQRQADAVTLLLIPHHPGVKMKFFHILEDNFVKDCGDVEVNYDNIVISPEEFNKMTSLTPDDDLKALLLFDIGFPEGLTTAVLHSALSRQNQKVAVGGGVIESFDCGGKKNQSKSNFGIAISGPNVMAASVIIPMHVGNPKALEEYMKMLKMCGLPEEQSFAFIFTCCGRGFTWYRRRGNPWFDYNNMESKAFRKVFPNTPVFGFFGGGEIGVSYLPKFNDVDTEVEESPPKKRKKNFFHRFTTVIVLLSFL</sequence>
<feature type="domain" description="F-box" evidence="2">
    <location>
        <begin position="17"/>
        <end position="43"/>
    </location>
</feature>
<name>A0AAN9ADV9_HALRR</name>
<evidence type="ECO:0000313" key="3">
    <source>
        <dbReference type="EMBL" id="KAK7085103.1"/>
    </source>
</evidence>
<feature type="region of interest" description="Disordered" evidence="1">
    <location>
        <begin position="175"/>
        <end position="203"/>
    </location>
</feature>
<dbReference type="AlphaFoldDB" id="A0AAN9ADV9"/>
<organism evidence="3 4">
    <name type="scientific">Halocaridina rubra</name>
    <name type="common">Hawaiian red shrimp</name>
    <dbReference type="NCBI Taxonomy" id="373956"/>
    <lineage>
        <taxon>Eukaryota</taxon>
        <taxon>Metazoa</taxon>
        <taxon>Ecdysozoa</taxon>
        <taxon>Arthropoda</taxon>
        <taxon>Crustacea</taxon>
        <taxon>Multicrustacea</taxon>
        <taxon>Malacostraca</taxon>
        <taxon>Eumalacostraca</taxon>
        <taxon>Eucarida</taxon>
        <taxon>Decapoda</taxon>
        <taxon>Pleocyemata</taxon>
        <taxon>Caridea</taxon>
        <taxon>Atyoidea</taxon>
        <taxon>Atyidae</taxon>
        <taxon>Halocaridina</taxon>
    </lineage>
</organism>
<reference evidence="3 4" key="1">
    <citation type="submission" date="2023-11" db="EMBL/GenBank/DDBJ databases">
        <title>Halocaridina rubra genome assembly.</title>
        <authorList>
            <person name="Smith C."/>
        </authorList>
    </citation>
    <scope>NUCLEOTIDE SEQUENCE [LARGE SCALE GENOMIC DNA]</scope>
    <source>
        <strain evidence="3">EP-1</strain>
        <tissue evidence="3">Whole</tissue>
    </source>
</reference>
<keyword evidence="4" id="KW-1185">Reference proteome</keyword>
<dbReference type="PANTHER" id="PTHR14939:SF5">
    <property type="entry name" value="F-BOX ONLY PROTEIN 22"/>
    <property type="match status" value="1"/>
</dbReference>
<evidence type="ECO:0000313" key="4">
    <source>
        <dbReference type="Proteomes" id="UP001381693"/>
    </source>
</evidence>
<feature type="compositionally biased region" description="Low complexity" evidence="1">
    <location>
        <begin position="220"/>
        <end position="235"/>
    </location>
</feature>
<evidence type="ECO:0000259" key="2">
    <source>
        <dbReference type="Pfam" id="PF00646"/>
    </source>
</evidence>
<accession>A0AAN9ADV9</accession>
<proteinExistence type="predicted"/>
<dbReference type="Pfam" id="PF00646">
    <property type="entry name" value="F-box"/>
    <property type="match status" value="1"/>
</dbReference>
<evidence type="ECO:0000256" key="1">
    <source>
        <dbReference type="SAM" id="MobiDB-lite"/>
    </source>
</evidence>
<dbReference type="GO" id="GO:0032436">
    <property type="term" value="P:positive regulation of proteasomal ubiquitin-dependent protein catabolic process"/>
    <property type="evidence" value="ECO:0007669"/>
    <property type="project" value="TreeGrafter"/>
</dbReference>
<feature type="compositionally biased region" description="Basic residues" evidence="1">
    <location>
        <begin position="178"/>
        <end position="189"/>
    </location>
</feature>
<dbReference type="InterPro" id="IPR001810">
    <property type="entry name" value="F-box_dom"/>
</dbReference>
<feature type="region of interest" description="Disordered" evidence="1">
    <location>
        <begin position="215"/>
        <end position="235"/>
    </location>
</feature>
<dbReference type="CDD" id="cd09917">
    <property type="entry name" value="F-box_SF"/>
    <property type="match status" value="1"/>
</dbReference>
<dbReference type="PANTHER" id="PTHR14939">
    <property type="entry name" value="F-BOX ONLY PROTEIN 22"/>
    <property type="match status" value="1"/>
</dbReference>
<gene>
    <name evidence="3" type="ORF">SK128_010709</name>
</gene>
<dbReference type="Proteomes" id="UP001381693">
    <property type="component" value="Unassembled WGS sequence"/>
</dbReference>
<dbReference type="EMBL" id="JAXCGZ010001901">
    <property type="protein sequence ID" value="KAK7085103.1"/>
    <property type="molecule type" value="Genomic_DNA"/>
</dbReference>
<dbReference type="SUPFAM" id="SSF81383">
    <property type="entry name" value="F-box domain"/>
    <property type="match status" value="1"/>
</dbReference>
<dbReference type="InterPro" id="IPR036047">
    <property type="entry name" value="F-box-like_dom_sf"/>
</dbReference>
<protein>
    <recommendedName>
        <fullName evidence="2">F-box domain-containing protein</fullName>
    </recommendedName>
</protein>
<dbReference type="GO" id="GO:0000209">
    <property type="term" value="P:protein polyubiquitination"/>
    <property type="evidence" value="ECO:0007669"/>
    <property type="project" value="TreeGrafter"/>
</dbReference>